<dbReference type="SMART" id="SM00355">
    <property type="entry name" value="ZnF_C2H2"/>
    <property type="match status" value="3"/>
</dbReference>
<feature type="compositionally biased region" description="Polar residues" evidence="6">
    <location>
        <begin position="214"/>
        <end position="226"/>
    </location>
</feature>
<dbReference type="GO" id="GO:0000977">
    <property type="term" value="F:RNA polymerase II transcription regulatory region sequence-specific DNA binding"/>
    <property type="evidence" value="ECO:0007669"/>
    <property type="project" value="TreeGrafter"/>
</dbReference>
<keyword evidence="3 5" id="KW-0863">Zinc-finger</keyword>
<dbReference type="PROSITE" id="PS00028">
    <property type="entry name" value="ZINC_FINGER_C2H2_1"/>
    <property type="match status" value="2"/>
</dbReference>
<protein>
    <submittedName>
        <fullName evidence="8">ZnF C2H2</fullName>
    </submittedName>
</protein>
<feature type="compositionally biased region" description="Polar residues" evidence="6">
    <location>
        <begin position="383"/>
        <end position="392"/>
    </location>
</feature>
<feature type="region of interest" description="Disordered" evidence="6">
    <location>
        <begin position="349"/>
        <end position="570"/>
    </location>
</feature>
<proteinExistence type="predicted"/>
<evidence type="ECO:0000256" key="5">
    <source>
        <dbReference type="PROSITE-ProRule" id="PRU00042"/>
    </source>
</evidence>
<dbReference type="Proteomes" id="UP000749293">
    <property type="component" value="Unassembled WGS sequence"/>
</dbReference>
<evidence type="ECO:0000313" key="9">
    <source>
        <dbReference type="Proteomes" id="UP000749293"/>
    </source>
</evidence>
<keyword evidence="9" id="KW-1185">Reference proteome</keyword>
<dbReference type="Pfam" id="PF00096">
    <property type="entry name" value="zf-C2H2"/>
    <property type="match status" value="2"/>
</dbReference>
<dbReference type="PANTHER" id="PTHR24409:SF295">
    <property type="entry name" value="AZ2-RELATED"/>
    <property type="match status" value="1"/>
</dbReference>
<dbReference type="InterPro" id="IPR036236">
    <property type="entry name" value="Znf_C2H2_sf"/>
</dbReference>
<feature type="domain" description="C2H2-type" evidence="7">
    <location>
        <begin position="285"/>
        <end position="312"/>
    </location>
</feature>
<keyword evidence="1" id="KW-0479">Metal-binding</keyword>
<sequence>MASDAAAVATEAPSPAHSVVVTAPLAGTFTPQQQQETARLLKRPREDTPPSPNSLASHDLNPLGSPTKSARLALAVGPLPTPLTGAAALEDERYQREAEDAAPSPPAGSDHPSHRVLASLLSGATEAMSRPADTPQSVPTASMEPGSPRQNNNAPMMAAEAADRADEEGGDASPQSPNGISGAPVTTSPTPMDMDNKTDSGLGHRVAGQEERSQPNSLSYPGSLQASGHLAEPSPRGMSYPMPVHGQTSPTSASKKHKCPYCDIEFTRHHNLKSHLLTHSQEKPYVCTECPLRFRRLHDLKRHGKLHTGEKPHICPKCDRKFARGDALARHTKGAGGCAGRRSSMGSFVDGDDLENHTLGDGDDSTMSGLAYDTGDDELRRQSMPTSASSGPQGVGDAYGAAHSRTYPPAIPRSTGSGNGGGLYPPSVSQPQGAGSSSVPNSMTSSQAATNTSVSSAPLSGGNPGGMYSQTGMTESPKALSPGIPTTGHQDSNHQRSPGISQHMHQQQPQPQPQKGDRRESTSLPGGGGQSTTKSASGLSNPGGFTAAPAFGGAPAGGNASSASSDSRNMFAQSDPSVWAYIQALEDKVKTLSDKVEYLDQEVATLRGGQQQRDSEMLQNS</sequence>
<dbReference type="PROSITE" id="PS50157">
    <property type="entry name" value="ZINC_FINGER_C2H2_2"/>
    <property type="match status" value="2"/>
</dbReference>
<feature type="compositionally biased region" description="Polar residues" evidence="6">
    <location>
        <begin position="427"/>
        <end position="458"/>
    </location>
</feature>
<keyword evidence="4" id="KW-0862">Zinc</keyword>
<dbReference type="RefSeq" id="XP_035321989.1">
    <property type="nucleotide sequence ID" value="XM_035468008.1"/>
</dbReference>
<dbReference type="OrthoDB" id="8117402at2759"/>
<dbReference type="EMBL" id="JAANYQ010000006">
    <property type="protein sequence ID" value="KAF4123337.1"/>
    <property type="molecule type" value="Genomic_DNA"/>
</dbReference>
<dbReference type="FunFam" id="3.30.160.60:FF:000100">
    <property type="entry name" value="Zinc finger 45-like"/>
    <property type="match status" value="1"/>
</dbReference>
<evidence type="ECO:0000256" key="1">
    <source>
        <dbReference type="ARBA" id="ARBA00022723"/>
    </source>
</evidence>
<evidence type="ECO:0000256" key="4">
    <source>
        <dbReference type="ARBA" id="ARBA00022833"/>
    </source>
</evidence>
<feature type="compositionally biased region" description="Basic and acidic residues" evidence="6">
    <location>
        <begin position="90"/>
        <end position="99"/>
    </location>
</feature>
<feature type="compositionally biased region" description="Low complexity" evidence="6">
    <location>
        <begin position="542"/>
        <end position="570"/>
    </location>
</feature>
<feature type="compositionally biased region" description="Polar residues" evidence="6">
    <location>
        <begin position="173"/>
        <end position="190"/>
    </location>
</feature>
<feature type="region of interest" description="Disordered" evidence="6">
    <location>
        <begin position="26"/>
        <end position="256"/>
    </location>
</feature>
<evidence type="ECO:0000313" key="8">
    <source>
        <dbReference type="EMBL" id="KAF4123337.1"/>
    </source>
</evidence>
<evidence type="ECO:0000259" key="7">
    <source>
        <dbReference type="PROSITE" id="PS50157"/>
    </source>
</evidence>
<dbReference type="AlphaFoldDB" id="A0A9P4YWZ4"/>
<dbReference type="GeneID" id="55972263"/>
<accession>A0A9P4YWZ4</accession>
<dbReference type="GO" id="GO:0005634">
    <property type="term" value="C:nucleus"/>
    <property type="evidence" value="ECO:0007669"/>
    <property type="project" value="TreeGrafter"/>
</dbReference>
<organism evidence="8 9">
    <name type="scientific">Geosmithia morbida</name>
    <dbReference type="NCBI Taxonomy" id="1094350"/>
    <lineage>
        <taxon>Eukaryota</taxon>
        <taxon>Fungi</taxon>
        <taxon>Dikarya</taxon>
        <taxon>Ascomycota</taxon>
        <taxon>Pezizomycotina</taxon>
        <taxon>Sordariomycetes</taxon>
        <taxon>Hypocreomycetidae</taxon>
        <taxon>Hypocreales</taxon>
        <taxon>Bionectriaceae</taxon>
        <taxon>Geosmithia</taxon>
    </lineage>
</organism>
<name>A0A9P4YWZ4_9HYPO</name>
<evidence type="ECO:0000256" key="2">
    <source>
        <dbReference type="ARBA" id="ARBA00022737"/>
    </source>
</evidence>
<dbReference type="SUPFAM" id="SSF57667">
    <property type="entry name" value="beta-beta-alpha zinc fingers"/>
    <property type="match status" value="2"/>
</dbReference>
<dbReference type="InterPro" id="IPR013087">
    <property type="entry name" value="Znf_C2H2_type"/>
</dbReference>
<evidence type="ECO:0000256" key="3">
    <source>
        <dbReference type="ARBA" id="ARBA00022771"/>
    </source>
</evidence>
<feature type="compositionally biased region" description="Polar residues" evidence="6">
    <location>
        <begin position="531"/>
        <end position="540"/>
    </location>
</feature>
<dbReference type="GO" id="GO:0008270">
    <property type="term" value="F:zinc ion binding"/>
    <property type="evidence" value="ECO:0007669"/>
    <property type="project" value="UniProtKB-KW"/>
</dbReference>
<dbReference type="PANTHER" id="PTHR24409">
    <property type="entry name" value="ZINC FINGER PROTEIN 142"/>
    <property type="match status" value="1"/>
</dbReference>
<reference evidence="8" key="1">
    <citation type="submission" date="2020-03" db="EMBL/GenBank/DDBJ databases">
        <title>Site-based positive gene gene selection in Geosmithia morbida across the United States reveals a broad range of putative effectors and factors for local host and environmental adapation.</title>
        <authorList>
            <person name="Onufrak A."/>
            <person name="Murdoch R.W."/>
            <person name="Gazis R."/>
            <person name="Huff M."/>
            <person name="Staton M."/>
            <person name="Klingeman W."/>
            <person name="Hadziabdic D."/>
        </authorList>
    </citation>
    <scope>NUCLEOTIDE SEQUENCE</scope>
    <source>
        <strain evidence="8">1262</strain>
    </source>
</reference>
<keyword evidence="2" id="KW-0677">Repeat</keyword>
<dbReference type="FunFam" id="3.30.160.60:FF:000446">
    <property type="entry name" value="Zinc finger protein"/>
    <property type="match status" value="1"/>
</dbReference>
<feature type="compositionally biased region" description="Polar residues" evidence="6">
    <location>
        <begin position="487"/>
        <end position="505"/>
    </location>
</feature>
<feature type="domain" description="C2H2-type" evidence="7">
    <location>
        <begin position="257"/>
        <end position="284"/>
    </location>
</feature>
<comment type="caution">
    <text evidence="8">The sequence shown here is derived from an EMBL/GenBank/DDBJ whole genome shotgun (WGS) entry which is preliminary data.</text>
</comment>
<dbReference type="GO" id="GO:0000981">
    <property type="term" value="F:DNA-binding transcription factor activity, RNA polymerase II-specific"/>
    <property type="evidence" value="ECO:0007669"/>
    <property type="project" value="TreeGrafter"/>
</dbReference>
<dbReference type="Gene3D" id="3.30.160.60">
    <property type="entry name" value="Classic Zinc Finger"/>
    <property type="match status" value="3"/>
</dbReference>
<gene>
    <name evidence="8" type="ORF">GMORB2_6038</name>
</gene>
<evidence type="ECO:0000256" key="6">
    <source>
        <dbReference type="SAM" id="MobiDB-lite"/>
    </source>
</evidence>